<evidence type="ECO:0000256" key="2">
    <source>
        <dbReference type="ARBA" id="ARBA00009320"/>
    </source>
</evidence>
<feature type="non-terminal residue" evidence="4">
    <location>
        <position position="1"/>
    </location>
</feature>
<sequence>DSDFLVFIIPWGPYLDVDKARCGISSWRRPDDNVIPPQAKITGLYINNALAKTEAIEHGFDEAIMLTPDGHVSEGSGENIFLVIDGKLVTPASYNNILMGITRNTVMELAQNELGIETIERQVDRSELYMAEECFLTGTAAHITPIAEVDHRKIGNGEIGEITKKLQKIYSDVIRGKNPKYLDWCTPAYKKSA</sequence>
<dbReference type="GO" id="GO:0003824">
    <property type="term" value="F:catalytic activity"/>
    <property type="evidence" value="ECO:0007669"/>
    <property type="project" value="InterPro"/>
</dbReference>
<dbReference type="GO" id="GO:0046394">
    <property type="term" value="P:carboxylic acid biosynthetic process"/>
    <property type="evidence" value="ECO:0007669"/>
    <property type="project" value="UniProtKB-ARBA"/>
</dbReference>
<evidence type="ECO:0000313" key="4">
    <source>
        <dbReference type="EMBL" id="GAJ07296.1"/>
    </source>
</evidence>
<dbReference type="FunFam" id="3.20.10.10:FF:000002">
    <property type="entry name" value="D-alanine aminotransferase"/>
    <property type="match status" value="1"/>
</dbReference>
<name>X1V564_9ZZZZ</name>
<dbReference type="GO" id="GO:0008652">
    <property type="term" value="P:amino acid biosynthetic process"/>
    <property type="evidence" value="ECO:0007669"/>
    <property type="project" value="UniProtKB-ARBA"/>
</dbReference>
<dbReference type="InterPro" id="IPR001544">
    <property type="entry name" value="Aminotrans_IV"/>
</dbReference>
<dbReference type="EMBL" id="BARW01030564">
    <property type="protein sequence ID" value="GAJ07296.1"/>
    <property type="molecule type" value="Genomic_DNA"/>
</dbReference>
<organism evidence="4">
    <name type="scientific">marine sediment metagenome</name>
    <dbReference type="NCBI Taxonomy" id="412755"/>
    <lineage>
        <taxon>unclassified sequences</taxon>
        <taxon>metagenomes</taxon>
        <taxon>ecological metagenomes</taxon>
    </lineage>
</organism>
<keyword evidence="3" id="KW-0663">Pyridoxal phosphate</keyword>
<dbReference type="InterPro" id="IPR050571">
    <property type="entry name" value="Class-IV_PLP-Dep_Aminotrnsfr"/>
</dbReference>
<dbReference type="InterPro" id="IPR043132">
    <property type="entry name" value="BCAT-like_C"/>
</dbReference>
<evidence type="ECO:0008006" key="5">
    <source>
        <dbReference type="Google" id="ProtNLM"/>
    </source>
</evidence>
<dbReference type="InterPro" id="IPR018300">
    <property type="entry name" value="Aminotrans_IV_CS"/>
</dbReference>
<dbReference type="PROSITE" id="PS00770">
    <property type="entry name" value="AA_TRANSFER_CLASS_4"/>
    <property type="match status" value="1"/>
</dbReference>
<proteinExistence type="inferred from homology"/>
<accession>X1V564</accession>
<gene>
    <name evidence="4" type="ORF">S12H4_48833</name>
</gene>
<dbReference type="PANTHER" id="PTHR42743:SF4">
    <property type="entry name" value="BRANCHED-CHAIN-AMINO-ACID AMINOTRANSFERASE-RELATED"/>
    <property type="match status" value="1"/>
</dbReference>
<dbReference type="AlphaFoldDB" id="X1V564"/>
<evidence type="ECO:0000256" key="3">
    <source>
        <dbReference type="ARBA" id="ARBA00022898"/>
    </source>
</evidence>
<dbReference type="SUPFAM" id="SSF56752">
    <property type="entry name" value="D-aminoacid aminotransferase-like PLP-dependent enzymes"/>
    <property type="match status" value="1"/>
</dbReference>
<dbReference type="Gene3D" id="3.20.10.10">
    <property type="entry name" value="D-amino Acid Aminotransferase, subunit A, domain 2"/>
    <property type="match status" value="1"/>
</dbReference>
<evidence type="ECO:0000256" key="1">
    <source>
        <dbReference type="ARBA" id="ARBA00001933"/>
    </source>
</evidence>
<comment type="cofactor">
    <cofactor evidence="1">
        <name>pyridoxal 5'-phosphate</name>
        <dbReference type="ChEBI" id="CHEBI:597326"/>
    </cofactor>
</comment>
<dbReference type="Pfam" id="PF01063">
    <property type="entry name" value="Aminotran_4"/>
    <property type="match status" value="1"/>
</dbReference>
<reference evidence="4" key="1">
    <citation type="journal article" date="2014" name="Front. Microbiol.">
        <title>High frequency of phylogenetically diverse reductive dehalogenase-homologous genes in deep subseafloor sedimentary metagenomes.</title>
        <authorList>
            <person name="Kawai M."/>
            <person name="Futagami T."/>
            <person name="Toyoda A."/>
            <person name="Takaki Y."/>
            <person name="Nishi S."/>
            <person name="Hori S."/>
            <person name="Arai W."/>
            <person name="Tsubouchi T."/>
            <person name="Morono Y."/>
            <person name="Uchiyama I."/>
            <person name="Ito T."/>
            <person name="Fujiyama A."/>
            <person name="Inagaki F."/>
            <person name="Takami H."/>
        </authorList>
    </citation>
    <scope>NUCLEOTIDE SEQUENCE</scope>
    <source>
        <strain evidence="4">Expedition CK06-06</strain>
    </source>
</reference>
<dbReference type="PANTHER" id="PTHR42743">
    <property type="entry name" value="AMINO-ACID AMINOTRANSFERASE"/>
    <property type="match status" value="1"/>
</dbReference>
<comment type="caution">
    <text evidence="4">The sequence shown here is derived from an EMBL/GenBank/DDBJ whole genome shotgun (WGS) entry which is preliminary data.</text>
</comment>
<dbReference type="InterPro" id="IPR036038">
    <property type="entry name" value="Aminotransferase-like"/>
</dbReference>
<protein>
    <recommendedName>
        <fullName evidence="5">Branched-chain-amino-acid transaminase</fullName>
    </recommendedName>
</protein>
<comment type="similarity">
    <text evidence="2">Belongs to the class-IV pyridoxal-phosphate-dependent aminotransferase family.</text>
</comment>